<sequence length="96" mass="11274">MDHVKWINSGHKEDNRIFSSEIEAKEWAVALYPDFVAYLGIQRNVGYATPDDKVIKHLAVFFPQWADYYNLQVDICTEKLQIDGQTNQKIWTQQKI</sequence>
<comment type="caution">
    <text evidence="1">The sequence shown here is derived from an EMBL/GenBank/DDBJ whole genome shotgun (WGS) entry which is preliminary data.</text>
</comment>
<dbReference type="EMBL" id="JAGIKZ010000037">
    <property type="protein sequence ID" value="MBP2243200.1"/>
    <property type="molecule type" value="Genomic_DNA"/>
</dbReference>
<dbReference type="Proteomes" id="UP001519293">
    <property type="component" value="Unassembled WGS sequence"/>
</dbReference>
<proteinExistence type="predicted"/>
<name>A0ABS4RJW5_9BACI</name>
<protein>
    <submittedName>
        <fullName evidence="1">Uncharacterized protein</fullName>
    </submittedName>
</protein>
<evidence type="ECO:0000313" key="1">
    <source>
        <dbReference type="EMBL" id="MBP2243200.1"/>
    </source>
</evidence>
<reference evidence="1 2" key="1">
    <citation type="submission" date="2021-03" db="EMBL/GenBank/DDBJ databases">
        <title>Genomic Encyclopedia of Type Strains, Phase IV (KMG-IV): sequencing the most valuable type-strain genomes for metagenomic binning, comparative biology and taxonomic classification.</title>
        <authorList>
            <person name="Goeker M."/>
        </authorList>
    </citation>
    <scope>NUCLEOTIDE SEQUENCE [LARGE SCALE GENOMIC DNA]</scope>
    <source>
        <strain evidence="1 2">DSM 26675</strain>
    </source>
</reference>
<evidence type="ECO:0000313" key="2">
    <source>
        <dbReference type="Proteomes" id="UP001519293"/>
    </source>
</evidence>
<keyword evidence="2" id="KW-1185">Reference proteome</keyword>
<dbReference type="RefSeq" id="WP_066392002.1">
    <property type="nucleotide sequence ID" value="NZ_JAGIKZ010000037.1"/>
</dbReference>
<organism evidence="1 2">
    <name type="scientific">Cytobacillus eiseniae</name>
    <dbReference type="NCBI Taxonomy" id="762947"/>
    <lineage>
        <taxon>Bacteria</taxon>
        <taxon>Bacillati</taxon>
        <taxon>Bacillota</taxon>
        <taxon>Bacilli</taxon>
        <taxon>Bacillales</taxon>
        <taxon>Bacillaceae</taxon>
        <taxon>Cytobacillus</taxon>
    </lineage>
</organism>
<gene>
    <name evidence="1" type="ORF">J2Z40_003788</name>
</gene>
<accession>A0ABS4RJW5</accession>